<sequence>MPSADYVFKELRSKSLEVAMATVDLVPGRRQNKERQVQLTGDIGGGLFRRARTQEAEKYSHNRPAKRMTERYRVKPIRISMVGGRWYLSTKPPVFLTDSSAFSRVLYA</sequence>
<evidence type="ECO:0000313" key="1">
    <source>
        <dbReference type="EMBL" id="KAF7271648.1"/>
    </source>
</evidence>
<accession>A0A834M5Y0</accession>
<dbReference type="Proteomes" id="UP000625711">
    <property type="component" value="Unassembled WGS sequence"/>
</dbReference>
<name>A0A834M5Y0_RHYFE</name>
<comment type="caution">
    <text evidence="1">The sequence shown here is derived from an EMBL/GenBank/DDBJ whole genome shotgun (WGS) entry which is preliminary data.</text>
</comment>
<protein>
    <submittedName>
        <fullName evidence="1">Uncharacterized protein</fullName>
    </submittedName>
</protein>
<evidence type="ECO:0000313" key="2">
    <source>
        <dbReference type="Proteomes" id="UP000625711"/>
    </source>
</evidence>
<dbReference type="AlphaFoldDB" id="A0A834M5Y0"/>
<gene>
    <name evidence="1" type="ORF">GWI33_015497</name>
</gene>
<organism evidence="1 2">
    <name type="scientific">Rhynchophorus ferrugineus</name>
    <name type="common">Red palm weevil</name>
    <name type="synonym">Curculio ferrugineus</name>
    <dbReference type="NCBI Taxonomy" id="354439"/>
    <lineage>
        <taxon>Eukaryota</taxon>
        <taxon>Metazoa</taxon>
        <taxon>Ecdysozoa</taxon>
        <taxon>Arthropoda</taxon>
        <taxon>Hexapoda</taxon>
        <taxon>Insecta</taxon>
        <taxon>Pterygota</taxon>
        <taxon>Neoptera</taxon>
        <taxon>Endopterygota</taxon>
        <taxon>Coleoptera</taxon>
        <taxon>Polyphaga</taxon>
        <taxon>Cucujiformia</taxon>
        <taxon>Curculionidae</taxon>
        <taxon>Dryophthorinae</taxon>
        <taxon>Rhynchophorus</taxon>
    </lineage>
</organism>
<dbReference type="EMBL" id="JAACXV010013921">
    <property type="protein sequence ID" value="KAF7271648.1"/>
    <property type="molecule type" value="Genomic_DNA"/>
</dbReference>
<reference evidence="1" key="1">
    <citation type="submission" date="2020-08" db="EMBL/GenBank/DDBJ databases">
        <title>Genome sequencing and assembly of the red palm weevil Rhynchophorus ferrugineus.</title>
        <authorList>
            <person name="Dias G.B."/>
            <person name="Bergman C.M."/>
            <person name="Manee M."/>
        </authorList>
    </citation>
    <scope>NUCLEOTIDE SEQUENCE</scope>
    <source>
        <strain evidence="1">AA-2017</strain>
        <tissue evidence="1">Whole larva</tissue>
    </source>
</reference>
<keyword evidence="2" id="KW-1185">Reference proteome</keyword>
<proteinExistence type="predicted"/>